<keyword evidence="1" id="KW-0472">Membrane</keyword>
<protein>
    <submittedName>
        <fullName evidence="2">Uncharacterized protein</fullName>
    </submittedName>
</protein>
<keyword evidence="1" id="KW-0812">Transmembrane</keyword>
<proteinExistence type="predicted"/>
<dbReference type="Proteomes" id="UP001603857">
    <property type="component" value="Unassembled WGS sequence"/>
</dbReference>
<dbReference type="EMBL" id="JBGMDY010000011">
    <property type="protein sequence ID" value="KAL2318537.1"/>
    <property type="molecule type" value="Genomic_DNA"/>
</dbReference>
<feature type="transmembrane region" description="Helical" evidence="1">
    <location>
        <begin position="139"/>
        <end position="156"/>
    </location>
</feature>
<reference evidence="2 3" key="1">
    <citation type="submission" date="2024-08" db="EMBL/GenBank/DDBJ databases">
        <title>Insights into the chromosomal genome structure of Flemingia macrophylla.</title>
        <authorList>
            <person name="Ding Y."/>
            <person name="Zhao Y."/>
            <person name="Bi W."/>
            <person name="Wu M."/>
            <person name="Zhao G."/>
            <person name="Gong Y."/>
            <person name="Li W."/>
            <person name="Zhang P."/>
        </authorList>
    </citation>
    <scope>NUCLEOTIDE SEQUENCE [LARGE SCALE GENOMIC DNA]</scope>
    <source>
        <strain evidence="2">DYQJB</strain>
        <tissue evidence="2">Leaf</tissue>
    </source>
</reference>
<name>A0ABD1L4W1_9FABA</name>
<dbReference type="AlphaFoldDB" id="A0ABD1L4W1"/>
<comment type="caution">
    <text evidence="2">The sequence shown here is derived from an EMBL/GenBank/DDBJ whole genome shotgun (WGS) entry which is preliminary data.</text>
</comment>
<gene>
    <name evidence="2" type="ORF">Fmac_032413</name>
</gene>
<sequence length="221" mass="24413">MRDTGGVGMVLANTAPSGKQIGVLSPSAPVHHPHLHVHLQNNHPPPRQPYPQIQLYLRKHALKTLLPIVKIESVGVIHDPITTTSSVSASSHTFHKWKQNASSISTHTMLEMSQAYLGRKSCVMVGAPRWISTCGNQKQFWFISPLLLFYALCFVFPSRFVRKLLMVVPVEKAIAVLSTVSLEDEHPEVQGPGVWVSFERSAIESPIGAALVEKDGGRWTE</sequence>
<evidence type="ECO:0000313" key="2">
    <source>
        <dbReference type="EMBL" id="KAL2318537.1"/>
    </source>
</evidence>
<organism evidence="2 3">
    <name type="scientific">Flemingia macrophylla</name>
    <dbReference type="NCBI Taxonomy" id="520843"/>
    <lineage>
        <taxon>Eukaryota</taxon>
        <taxon>Viridiplantae</taxon>
        <taxon>Streptophyta</taxon>
        <taxon>Embryophyta</taxon>
        <taxon>Tracheophyta</taxon>
        <taxon>Spermatophyta</taxon>
        <taxon>Magnoliopsida</taxon>
        <taxon>eudicotyledons</taxon>
        <taxon>Gunneridae</taxon>
        <taxon>Pentapetalae</taxon>
        <taxon>rosids</taxon>
        <taxon>fabids</taxon>
        <taxon>Fabales</taxon>
        <taxon>Fabaceae</taxon>
        <taxon>Papilionoideae</taxon>
        <taxon>50 kb inversion clade</taxon>
        <taxon>NPAAA clade</taxon>
        <taxon>indigoferoid/millettioid clade</taxon>
        <taxon>Phaseoleae</taxon>
        <taxon>Flemingia</taxon>
    </lineage>
</organism>
<accession>A0ABD1L4W1</accession>
<keyword evidence="1" id="KW-1133">Transmembrane helix</keyword>
<evidence type="ECO:0000256" key="1">
    <source>
        <dbReference type="SAM" id="Phobius"/>
    </source>
</evidence>
<keyword evidence="3" id="KW-1185">Reference proteome</keyword>
<evidence type="ECO:0000313" key="3">
    <source>
        <dbReference type="Proteomes" id="UP001603857"/>
    </source>
</evidence>